<reference evidence="2 3" key="1">
    <citation type="submission" date="2020-01" db="EMBL/GenBank/DDBJ databases">
        <title>Complete genome sequence of Chitinophaga sp. H33E-04 isolated from quinoa roots.</title>
        <authorList>
            <person name="Weon H.-Y."/>
            <person name="Lee S.A."/>
        </authorList>
    </citation>
    <scope>NUCLEOTIDE SEQUENCE [LARGE SCALE GENOMIC DNA]</scope>
    <source>
        <strain evidence="2 3">H33E-04</strain>
    </source>
</reference>
<keyword evidence="3" id="KW-1185">Reference proteome</keyword>
<dbReference type="InterPro" id="IPR032710">
    <property type="entry name" value="NTF2-like_dom_sf"/>
</dbReference>
<evidence type="ECO:0000259" key="1">
    <source>
        <dbReference type="Pfam" id="PF20409"/>
    </source>
</evidence>
<gene>
    <name evidence="2" type="ORF">GWR21_22015</name>
</gene>
<dbReference type="Gene3D" id="3.10.450.50">
    <property type="match status" value="1"/>
</dbReference>
<dbReference type="KEGG" id="chih:GWR21_22015"/>
<accession>A0A6B9ZLA0</accession>
<dbReference type="Pfam" id="PF20409">
    <property type="entry name" value="SnoaL_5"/>
    <property type="match status" value="1"/>
</dbReference>
<organism evidence="2 3">
    <name type="scientific">Chitinophaga agri</name>
    <dbReference type="NCBI Taxonomy" id="2703787"/>
    <lineage>
        <taxon>Bacteria</taxon>
        <taxon>Pseudomonadati</taxon>
        <taxon>Bacteroidota</taxon>
        <taxon>Chitinophagia</taxon>
        <taxon>Chitinophagales</taxon>
        <taxon>Chitinophagaceae</taxon>
        <taxon>Chitinophaga</taxon>
    </lineage>
</organism>
<sequence>MTTQEIANRLVTLCKTGEFATAQKELYAADAISIEPYATPAFEKETKGLDKIQEKIAKFDGMTETVHNISVSYPIVAGNSFVILLKMDITMKGQERTEIEELCVYEVKEGKIVSEQFFM</sequence>
<dbReference type="RefSeq" id="WP_162333837.1">
    <property type="nucleotide sequence ID" value="NZ_CP048113.1"/>
</dbReference>
<dbReference type="EMBL" id="CP048113">
    <property type="protein sequence ID" value="QHS62184.1"/>
    <property type="molecule type" value="Genomic_DNA"/>
</dbReference>
<dbReference type="SUPFAM" id="SSF54427">
    <property type="entry name" value="NTF2-like"/>
    <property type="match status" value="1"/>
</dbReference>
<name>A0A6B9ZLA0_9BACT</name>
<proteinExistence type="predicted"/>
<dbReference type="AlphaFoldDB" id="A0A6B9ZLA0"/>
<evidence type="ECO:0000313" key="3">
    <source>
        <dbReference type="Proteomes" id="UP000476411"/>
    </source>
</evidence>
<dbReference type="Proteomes" id="UP000476411">
    <property type="component" value="Chromosome"/>
</dbReference>
<evidence type="ECO:0000313" key="2">
    <source>
        <dbReference type="EMBL" id="QHS62184.1"/>
    </source>
</evidence>
<dbReference type="InterPro" id="IPR046860">
    <property type="entry name" value="SnoaL_5"/>
</dbReference>
<protein>
    <submittedName>
        <fullName evidence="2">Nuclear transport factor 2 family protein</fullName>
    </submittedName>
</protein>
<feature type="domain" description="SnoaL-like" evidence="1">
    <location>
        <begin position="1"/>
        <end position="118"/>
    </location>
</feature>